<dbReference type="AlphaFoldDB" id="A0AAE4ZB84"/>
<protein>
    <submittedName>
        <fullName evidence="7">Creatininase family protein</fullName>
    </submittedName>
</protein>
<feature type="non-terminal residue" evidence="7">
    <location>
        <position position="1"/>
    </location>
</feature>
<accession>A0AAE4ZB84</accession>
<evidence type="ECO:0000256" key="3">
    <source>
        <dbReference type="ARBA" id="ARBA00022801"/>
    </source>
</evidence>
<evidence type="ECO:0000256" key="4">
    <source>
        <dbReference type="ARBA" id="ARBA00022833"/>
    </source>
</evidence>
<evidence type="ECO:0000313" key="8">
    <source>
        <dbReference type="Proteomes" id="UP000702544"/>
    </source>
</evidence>
<evidence type="ECO:0000256" key="1">
    <source>
        <dbReference type="ARBA" id="ARBA00001947"/>
    </source>
</evidence>
<comment type="caution">
    <text evidence="7">The sequence shown here is derived from an EMBL/GenBank/DDBJ whole genome shotgun (WGS) entry which is preliminary data.</text>
</comment>
<keyword evidence="4" id="KW-0862">Zinc</keyword>
<keyword evidence="3" id="KW-0378">Hydrolase</keyword>
<gene>
    <name evidence="7" type="ORF">GWO12_07610</name>
</gene>
<dbReference type="PANTHER" id="PTHR35005">
    <property type="entry name" value="3-DEHYDRO-SCYLLO-INOSOSE HYDROLASE"/>
    <property type="match status" value="1"/>
</dbReference>
<evidence type="ECO:0000256" key="6">
    <source>
        <dbReference type="SAM" id="MobiDB-lite"/>
    </source>
</evidence>
<keyword evidence="2" id="KW-0479">Metal-binding</keyword>
<evidence type="ECO:0000313" key="7">
    <source>
        <dbReference type="EMBL" id="NIR74966.1"/>
    </source>
</evidence>
<organism evidence="7 8">
    <name type="scientific">Candidatus Kutchimonas denitrificans</name>
    <dbReference type="NCBI Taxonomy" id="3056748"/>
    <lineage>
        <taxon>Bacteria</taxon>
        <taxon>Pseudomonadati</taxon>
        <taxon>Gemmatimonadota</taxon>
        <taxon>Gemmatimonadia</taxon>
        <taxon>Candidatus Palauibacterales</taxon>
        <taxon>Candidatus Palauibacteraceae</taxon>
        <taxon>Candidatus Kutchimonas</taxon>
    </lineage>
</organism>
<dbReference type="Pfam" id="PF02633">
    <property type="entry name" value="Creatininase"/>
    <property type="match status" value="1"/>
</dbReference>
<comment type="cofactor">
    <cofactor evidence="1">
        <name>Zn(2+)</name>
        <dbReference type="ChEBI" id="CHEBI:29105"/>
    </cofactor>
</comment>
<dbReference type="InterPro" id="IPR024087">
    <property type="entry name" value="Creatininase-like_sf"/>
</dbReference>
<dbReference type="GO" id="GO:0046872">
    <property type="term" value="F:metal ion binding"/>
    <property type="evidence" value="ECO:0007669"/>
    <property type="project" value="UniProtKB-KW"/>
</dbReference>
<sequence>LADWEGHGFEEFILITAHFHDPHLDAVTTVVTEHARVRVVDLQSVRIREFLDKQSGPEHAGEADTAVMMYVAPELVRGGELRDYPLDEKQVRRYLRGRMPKPPPGCEGAIGHPSAADGKKGEEIYLHVLDKVRTKIFLEPPEDE</sequence>
<dbReference type="SUPFAM" id="SSF102215">
    <property type="entry name" value="Creatininase"/>
    <property type="match status" value="1"/>
</dbReference>
<evidence type="ECO:0000256" key="2">
    <source>
        <dbReference type="ARBA" id="ARBA00022723"/>
    </source>
</evidence>
<comment type="similarity">
    <text evidence="5">Belongs to the creatininase superfamily.</text>
</comment>
<proteinExistence type="inferred from homology"/>
<evidence type="ECO:0000256" key="5">
    <source>
        <dbReference type="ARBA" id="ARBA00024029"/>
    </source>
</evidence>
<dbReference type="GO" id="GO:0016811">
    <property type="term" value="F:hydrolase activity, acting on carbon-nitrogen (but not peptide) bonds, in linear amides"/>
    <property type="evidence" value="ECO:0007669"/>
    <property type="project" value="TreeGrafter"/>
</dbReference>
<dbReference type="GO" id="GO:0009231">
    <property type="term" value="P:riboflavin biosynthetic process"/>
    <property type="evidence" value="ECO:0007669"/>
    <property type="project" value="TreeGrafter"/>
</dbReference>
<dbReference type="Gene3D" id="3.40.50.10310">
    <property type="entry name" value="Creatininase"/>
    <property type="match status" value="1"/>
</dbReference>
<dbReference type="PANTHER" id="PTHR35005:SF1">
    <property type="entry name" value="2-AMINO-5-FORMYLAMINO-6-RIBOSYLAMINOPYRIMIDIN-4(3H)-ONE 5'-MONOPHOSPHATE DEFORMYLASE"/>
    <property type="match status" value="1"/>
</dbReference>
<feature type="region of interest" description="Disordered" evidence="6">
    <location>
        <begin position="97"/>
        <end position="117"/>
    </location>
</feature>
<dbReference type="Proteomes" id="UP000702544">
    <property type="component" value="Unassembled WGS sequence"/>
</dbReference>
<dbReference type="EMBL" id="JAACAK010000051">
    <property type="protein sequence ID" value="NIR74966.1"/>
    <property type="molecule type" value="Genomic_DNA"/>
</dbReference>
<dbReference type="InterPro" id="IPR003785">
    <property type="entry name" value="Creatininase/forma_Hydrolase"/>
</dbReference>
<reference evidence="7 8" key="1">
    <citation type="submission" date="2020-01" db="EMBL/GenBank/DDBJ databases">
        <title>Genomes assembled from Gulf of Kutch pelagic sediment metagenomes.</title>
        <authorList>
            <person name="Chandrashekar M."/>
            <person name="Mahajan M.S."/>
            <person name="Dave K.J."/>
            <person name="Vatsa P."/>
            <person name="Nathani N.M."/>
        </authorList>
    </citation>
    <scope>NUCLEOTIDE SEQUENCE [LARGE SCALE GENOMIC DNA]</scope>
    <source>
        <strain evidence="7">KS3-K002</strain>
    </source>
</reference>
<name>A0AAE4ZB84_9BACT</name>